<feature type="compositionally biased region" description="Polar residues" evidence="1">
    <location>
        <begin position="900"/>
        <end position="913"/>
    </location>
</feature>
<feature type="compositionally biased region" description="Basic and acidic residues" evidence="1">
    <location>
        <begin position="926"/>
        <end position="937"/>
    </location>
</feature>
<feature type="compositionally biased region" description="Polar residues" evidence="1">
    <location>
        <begin position="108"/>
        <end position="129"/>
    </location>
</feature>
<gene>
    <name evidence="3" type="ORF">TWF481_004431</name>
</gene>
<evidence type="ECO:0000313" key="3">
    <source>
        <dbReference type="EMBL" id="KAK6509700.1"/>
    </source>
</evidence>
<feature type="region of interest" description="Disordered" evidence="1">
    <location>
        <begin position="899"/>
        <end position="937"/>
    </location>
</feature>
<proteinExistence type="predicted"/>
<feature type="region of interest" description="Disordered" evidence="1">
    <location>
        <begin position="85"/>
        <end position="135"/>
    </location>
</feature>
<evidence type="ECO:0000313" key="4">
    <source>
        <dbReference type="Proteomes" id="UP001370758"/>
    </source>
</evidence>
<feature type="compositionally biased region" description="Polar residues" evidence="1">
    <location>
        <begin position="525"/>
        <end position="539"/>
    </location>
</feature>
<comment type="caution">
    <text evidence="3">The sequence shown here is derived from an EMBL/GenBank/DDBJ whole genome shotgun (WGS) entry which is preliminary data.</text>
</comment>
<feature type="region of interest" description="Disordered" evidence="1">
    <location>
        <begin position="403"/>
        <end position="438"/>
    </location>
</feature>
<dbReference type="AlphaFoldDB" id="A0AAV9WJI6"/>
<feature type="region of interest" description="Disordered" evidence="1">
    <location>
        <begin position="525"/>
        <end position="544"/>
    </location>
</feature>
<feature type="chain" id="PRO_5043844173" evidence="2">
    <location>
        <begin position="20"/>
        <end position="937"/>
    </location>
</feature>
<sequence length="937" mass="104249">MKVLIAASCLLGFSRPILGLYINDEKFINQERSIALQLSSRDALNSSLVPDLVPPKLLQKRQLFGDGTNSEDSYDPFAIEDSIASSSSLPEDNADSNSQDYDPFAIEDSSSVGEDNIVNGRSRSPSIGSAISEESVARAPIVDEAELLPHGYRPSRSESSLFEESIQSTPARMIEEDVGNDQFQPLDVDAAGLDSGLEDNIPDYGPGVGIADNILNYDLGFGTGNDVPDYGSGLNTGYPAVDSQRMDEYSDADTPSPIGRSYVSSDHEIEEEFQDEIIPNDATGETLAQNMGNTPTMALVTEEIIRDPIFQGSQPVQFSGLGDLGQRYTLPWTTDVFNAPAEGGGANTNLEMTEAISDPRPQDVQSLGPDLNRMVNDLPSYLLDPFSSRPGQKTIQEDLEFIETEEPAESDGKRRKGWLGGKSRGGNTASKRPPASHLEGDFVALDDSFDEGFGERFGGSDRQETGAAGTSGRKFVKGDPRARLPAKPVPRKPETIELENIAPDELQPAILENVEPEVVEIQPSPENLLSQDLNIPSQSPDKEQGRRDLYNLAVSKCSRLVEVDRDYPLLDLHFEHYLEFLDWWGAVDTSDRPYPSYQSIKETPGSMWDPSANYLDAFDREYGLGEYSNVGPDYEFITDDKVNTRRLKYKGRYHEHQGDFERPSAKEISLEVDSYGCKSLVYEQRKICQLKATSASIATKELRRRQREDGRDNVGRYLLTDGQYAGLQKRDYQVLDKLSIIRGTHNTLHWRYRACGVIRPRGLAKTYDLVDLYFDIELAIGGPTPDKLVKGSFGAPPPTLKGTITMPYIVPGSFNVGPPPKERGKWTRLKSFDSVPVDAECLRDMLKSPEFPRSCRDLWDNGLREKFQKSQKPWNMGPLKDRNLMPYFRDLEPIPEWQRATESTEGSWKTGDQVSIVLQPPISKRGRAEERSKSSNQ</sequence>
<reference evidence="3 4" key="1">
    <citation type="submission" date="2023-08" db="EMBL/GenBank/DDBJ databases">
        <authorList>
            <person name="Palmer J.M."/>
        </authorList>
    </citation>
    <scope>NUCLEOTIDE SEQUENCE [LARGE SCALE GENOMIC DNA]</scope>
    <source>
        <strain evidence="3 4">TWF481</strain>
    </source>
</reference>
<evidence type="ECO:0000256" key="1">
    <source>
        <dbReference type="SAM" id="MobiDB-lite"/>
    </source>
</evidence>
<feature type="signal peptide" evidence="2">
    <location>
        <begin position="1"/>
        <end position="19"/>
    </location>
</feature>
<keyword evidence="4" id="KW-1185">Reference proteome</keyword>
<accession>A0AAV9WJI6</accession>
<protein>
    <submittedName>
        <fullName evidence="3">Uncharacterized protein</fullName>
    </submittedName>
</protein>
<organism evidence="3 4">
    <name type="scientific">Arthrobotrys musiformis</name>
    <dbReference type="NCBI Taxonomy" id="47236"/>
    <lineage>
        <taxon>Eukaryota</taxon>
        <taxon>Fungi</taxon>
        <taxon>Dikarya</taxon>
        <taxon>Ascomycota</taxon>
        <taxon>Pezizomycotina</taxon>
        <taxon>Orbiliomycetes</taxon>
        <taxon>Orbiliales</taxon>
        <taxon>Orbiliaceae</taxon>
        <taxon>Arthrobotrys</taxon>
    </lineage>
</organism>
<dbReference type="Proteomes" id="UP001370758">
    <property type="component" value="Unassembled WGS sequence"/>
</dbReference>
<feature type="compositionally biased region" description="Polar residues" evidence="1">
    <location>
        <begin position="85"/>
        <end position="100"/>
    </location>
</feature>
<feature type="region of interest" description="Disordered" evidence="1">
    <location>
        <begin position="453"/>
        <end position="488"/>
    </location>
</feature>
<keyword evidence="2" id="KW-0732">Signal</keyword>
<evidence type="ECO:0000256" key="2">
    <source>
        <dbReference type="SAM" id="SignalP"/>
    </source>
</evidence>
<name>A0AAV9WJI6_9PEZI</name>
<dbReference type="EMBL" id="JAVHJL010000002">
    <property type="protein sequence ID" value="KAK6509700.1"/>
    <property type="molecule type" value="Genomic_DNA"/>
</dbReference>